<evidence type="ECO:0000256" key="3">
    <source>
        <dbReference type="SAM" id="MobiDB-lite"/>
    </source>
</evidence>
<dbReference type="InterPro" id="IPR027417">
    <property type="entry name" value="P-loop_NTPase"/>
</dbReference>
<evidence type="ECO:0000313" key="6">
    <source>
        <dbReference type="Proteomes" id="UP000481861"/>
    </source>
</evidence>
<dbReference type="PROSITE" id="PS50297">
    <property type="entry name" value="ANK_REP_REGION"/>
    <property type="match status" value="1"/>
</dbReference>
<dbReference type="InterPro" id="IPR056884">
    <property type="entry name" value="NPHP3-like_N"/>
</dbReference>
<evidence type="ECO:0000256" key="1">
    <source>
        <dbReference type="ARBA" id="ARBA00022737"/>
    </source>
</evidence>
<feature type="compositionally biased region" description="Acidic residues" evidence="3">
    <location>
        <begin position="441"/>
        <end position="468"/>
    </location>
</feature>
<dbReference type="EMBL" id="JAADJZ010000031">
    <property type="protein sequence ID" value="KAF2865695.1"/>
    <property type="molecule type" value="Genomic_DNA"/>
</dbReference>
<dbReference type="PRINTS" id="PR01415">
    <property type="entry name" value="ANKYRIN"/>
</dbReference>
<reference evidence="5 6" key="1">
    <citation type="submission" date="2020-01" db="EMBL/GenBank/DDBJ databases">
        <authorList>
            <consortium name="DOE Joint Genome Institute"/>
            <person name="Haridas S."/>
            <person name="Albert R."/>
            <person name="Binder M."/>
            <person name="Bloem J."/>
            <person name="Labutti K."/>
            <person name="Salamov A."/>
            <person name="Andreopoulos B."/>
            <person name="Baker S.E."/>
            <person name="Barry K."/>
            <person name="Bills G."/>
            <person name="Bluhm B.H."/>
            <person name="Cannon C."/>
            <person name="Castanera R."/>
            <person name="Culley D.E."/>
            <person name="Daum C."/>
            <person name="Ezra D."/>
            <person name="Gonzalez J.B."/>
            <person name="Henrissat B."/>
            <person name="Kuo A."/>
            <person name="Liang C."/>
            <person name="Lipzen A."/>
            <person name="Lutzoni F."/>
            <person name="Magnuson J."/>
            <person name="Mondo S."/>
            <person name="Nolan M."/>
            <person name="Ohm R."/>
            <person name="Pangilinan J."/>
            <person name="Park H.-J.H."/>
            <person name="Ramirez L."/>
            <person name="Alfaro M."/>
            <person name="Sun H."/>
            <person name="Tritt A."/>
            <person name="Yoshinaga Y."/>
            <person name="Zwiers L.-H.L."/>
            <person name="Turgeon B.G."/>
            <person name="Goodwin S.B."/>
            <person name="Spatafora J.W."/>
            <person name="Crous P.W."/>
            <person name="Grigoriev I.V."/>
        </authorList>
    </citation>
    <scope>NUCLEOTIDE SEQUENCE [LARGE SCALE GENOMIC DNA]</scope>
    <source>
        <strain evidence="5 6">CBS 611.86</strain>
    </source>
</reference>
<gene>
    <name evidence="5" type="ORF">BDV95DRAFT_612277</name>
</gene>
<dbReference type="OrthoDB" id="427518at2759"/>
<proteinExistence type="predicted"/>
<feature type="region of interest" description="Disordered" evidence="3">
    <location>
        <begin position="417"/>
        <end position="476"/>
    </location>
</feature>
<dbReference type="AlphaFoldDB" id="A0A7C8M2L9"/>
<dbReference type="Gene3D" id="3.40.50.300">
    <property type="entry name" value="P-loop containing nucleotide triphosphate hydrolases"/>
    <property type="match status" value="1"/>
</dbReference>
<name>A0A7C8M2L9_9PLEO</name>
<feature type="compositionally biased region" description="Acidic residues" evidence="3">
    <location>
        <begin position="422"/>
        <end position="433"/>
    </location>
</feature>
<keyword evidence="1" id="KW-0677">Repeat</keyword>
<dbReference type="InterPro" id="IPR051616">
    <property type="entry name" value="Cul2-RING_E3_ligase_SR"/>
</dbReference>
<dbReference type="Pfam" id="PF24883">
    <property type="entry name" value="NPHP3_N"/>
    <property type="match status" value="1"/>
</dbReference>
<dbReference type="PANTHER" id="PTHR46224">
    <property type="entry name" value="ANKYRIN REPEAT FAMILY PROTEIN"/>
    <property type="match status" value="1"/>
</dbReference>
<feature type="domain" description="Nephrocystin 3-like N-terminal" evidence="4">
    <location>
        <begin position="115"/>
        <end position="216"/>
    </location>
</feature>
<dbReference type="Proteomes" id="UP000481861">
    <property type="component" value="Unassembled WGS sequence"/>
</dbReference>
<dbReference type="SUPFAM" id="SSF48403">
    <property type="entry name" value="Ankyrin repeat"/>
    <property type="match status" value="1"/>
</dbReference>
<accession>A0A7C8M2L9</accession>
<organism evidence="5 6">
    <name type="scientific">Massariosphaeria phaeospora</name>
    <dbReference type="NCBI Taxonomy" id="100035"/>
    <lineage>
        <taxon>Eukaryota</taxon>
        <taxon>Fungi</taxon>
        <taxon>Dikarya</taxon>
        <taxon>Ascomycota</taxon>
        <taxon>Pezizomycotina</taxon>
        <taxon>Dothideomycetes</taxon>
        <taxon>Pleosporomycetidae</taxon>
        <taxon>Pleosporales</taxon>
        <taxon>Pleosporales incertae sedis</taxon>
        <taxon>Massariosphaeria</taxon>
    </lineage>
</organism>
<keyword evidence="6" id="KW-1185">Reference proteome</keyword>
<comment type="caution">
    <text evidence="5">The sequence shown here is derived from an EMBL/GenBank/DDBJ whole genome shotgun (WGS) entry which is preliminary data.</text>
</comment>
<dbReference type="Gene3D" id="1.25.40.20">
    <property type="entry name" value="Ankyrin repeat-containing domain"/>
    <property type="match status" value="1"/>
</dbReference>
<dbReference type="InterPro" id="IPR002110">
    <property type="entry name" value="Ankyrin_rpt"/>
</dbReference>
<protein>
    <recommendedName>
        <fullName evidence="4">Nephrocystin 3-like N-terminal domain-containing protein</fullName>
    </recommendedName>
</protein>
<dbReference type="SMART" id="SM00248">
    <property type="entry name" value="ANK"/>
    <property type="match status" value="3"/>
</dbReference>
<sequence>MSDAWSPSEVVEHDPTTFGDIGIPNLGLTCNYRDLVKLESFHDERYELMLDPLRKIIQDAPLNARNRLNSTRGIDLDAIRTLIEVLGGELVLRKPKTLEQKFFSFSWIPTEEGFLKWLSQDAGTKEYAQVNHGDCLYICGAEGRGKTGSTLAALEQVENVIRADGDKKRPLILLVYYFCDTTSESTAVEILKSLVLQLIQRQYLSASYAKQFTKRKDKKAVPLSHSVFIINNIHALPEDSASTKKLLELIKDELQTLDNGEFVRCSVWWMFTGRKAKMNVEDNVRVEGIHFIDCEDDKYADQVQLELRKDVALPGYDLRGYEDPTLQELAVLASLALDDSSTNDLRELISKCPSFLILGGSDAEAKVRFKKDILKPYLLSNTNKLLGFSEDEMRWQHGELALCSFTHLLEKFDVPEKPVTEGEGDGAVVEDENDNVKDTGQDDDEDEEDEDKEVDIDKDEEDDGDDSDGSSTVFEEPEITALPYTVKHWLHHASEDLWESKSRIRLHWLKHYDYLTRAFWGLECNAQLTALHVAAPLGYKQLVSCLIKNGYEDVNANTTNEKLPEGTALQAAVEAGKFDIVELLLESGADVNLGAGDLAPPIYAVTEKAMSKIMKLLVKNNAKLNILGGADNFKDSRH</sequence>
<keyword evidence="2" id="KW-0040">ANK repeat</keyword>
<feature type="repeat" description="ANK" evidence="2">
    <location>
        <begin position="564"/>
        <end position="596"/>
    </location>
</feature>
<dbReference type="Pfam" id="PF12796">
    <property type="entry name" value="Ank_2"/>
    <property type="match status" value="1"/>
</dbReference>
<evidence type="ECO:0000313" key="5">
    <source>
        <dbReference type="EMBL" id="KAF2865695.1"/>
    </source>
</evidence>
<dbReference type="PANTHER" id="PTHR46224:SF64">
    <property type="entry name" value="IQ MOTIF AND ANKYRIN REPEAT DOMAIN-CONTAINING PROTEIN 1"/>
    <property type="match status" value="1"/>
</dbReference>
<dbReference type="InterPro" id="IPR036770">
    <property type="entry name" value="Ankyrin_rpt-contain_sf"/>
</dbReference>
<evidence type="ECO:0000256" key="2">
    <source>
        <dbReference type="PROSITE-ProRule" id="PRU00023"/>
    </source>
</evidence>
<evidence type="ECO:0000259" key="4">
    <source>
        <dbReference type="Pfam" id="PF24883"/>
    </source>
</evidence>
<dbReference type="PROSITE" id="PS50088">
    <property type="entry name" value="ANK_REPEAT"/>
    <property type="match status" value="1"/>
</dbReference>